<protein>
    <submittedName>
        <fullName evidence="1">Uncharacterized protein</fullName>
    </submittedName>
</protein>
<sequence length="68" mass="8112">MKIIQDLTMKNKQKHRMVEVRSIRIFIVGRYTPLQKFVDSHKLLGILSFTAIMLQDTLLRYSLLFLFI</sequence>
<dbReference type="EMBL" id="LWDP01000033">
    <property type="protein sequence ID" value="ORD94081.1"/>
    <property type="molecule type" value="Genomic_DNA"/>
</dbReference>
<organism evidence="1 2">
    <name type="scientific">Enterospora canceri</name>
    <dbReference type="NCBI Taxonomy" id="1081671"/>
    <lineage>
        <taxon>Eukaryota</taxon>
        <taxon>Fungi</taxon>
        <taxon>Fungi incertae sedis</taxon>
        <taxon>Microsporidia</taxon>
        <taxon>Enterocytozoonidae</taxon>
        <taxon>Enterospora</taxon>
    </lineage>
</organism>
<gene>
    <name evidence="1" type="ORF">ECANGB1_1170</name>
</gene>
<proteinExistence type="predicted"/>
<evidence type="ECO:0000313" key="1">
    <source>
        <dbReference type="EMBL" id="ORD94081.1"/>
    </source>
</evidence>
<accession>A0A1Y1S6R2</accession>
<dbReference type="AlphaFoldDB" id="A0A1Y1S6R2"/>
<name>A0A1Y1S6R2_9MICR</name>
<dbReference type="VEuPathDB" id="MicrosporidiaDB:ECANGB1_1170"/>
<evidence type="ECO:0000313" key="2">
    <source>
        <dbReference type="Proteomes" id="UP000192639"/>
    </source>
</evidence>
<reference evidence="1 2" key="1">
    <citation type="journal article" date="2017" name="Environ. Microbiol.">
        <title>Decay of the glycolytic pathway and adaptation to intranuclear parasitism within Enterocytozoonidae microsporidia.</title>
        <authorList>
            <person name="Wiredu Boakye D."/>
            <person name="Jaroenlak P."/>
            <person name="Prachumwat A."/>
            <person name="Williams T.A."/>
            <person name="Bateman K.S."/>
            <person name="Itsathitphaisarn O."/>
            <person name="Sritunyalucksana K."/>
            <person name="Paszkiewicz K.H."/>
            <person name="Moore K.A."/>
            <person name="Stentiford G.D."/>
            <person name="Williams B.A."/>
        </authorList>
    </citation>
    <scope>NUCLEOTIDE SEQUENCE [LARGE SCALE GENOMIC DNA]</scope>
    <source>
        <strain evidence="1 2">GB1</strain>
    </source>
</reference>
<keyword evidence="2" id="KW-1185">Reference proteome</keyword>
<comment type="caution">
    <text evidence="1">The sequence shown here is derived from an EMBL/GenBank/DDBJ whole genome shotgun (WGS) entry which is preliminary data.</text>
</comment>
<dbReference type="Proteomes" id="UP000192639">
    <property type="component" value="Unassembled WGS sequence"/>
</dbReference>